<evidence type="ECO:0000256" key="1">
    <source>
        <dbReference type="ARBA" id="ARBA00004906"/>
    </source>
</evidence>
<dbReference type="InterPro" id="IPR052121">
    <property type="entry name" value="F-box_SCF_Substrate_Recog"/>
</dbReference>
<dbReference type="InterPro" id="IPR036047">
    <property type="entry name" value="F-box-like_dom_sf"/>
</dbReference>
<dbReference type="InterPro" id="IPR001810">
    <property type="entry name" value="F-box_dom"/>
</dbReference>
<dbReference type="Gene3D" id="1.20.1280.50">
    <property type="match status" value="1"/>
</dbReference>
<reference evidence="5 6" key="1">
    <citation type="submission" date="2023-09" db="EMBL/GenBank/DDBJ databases">
        <title>Nesidiocoris tenuis whole genome shotgun sequence.</title>
        <authorList>
            <person name="Shibata T."/>
            <person name="Shimoda M."/>
            <person name="Kobayashi T."/>
            <person name="Uehara T."/>
        </authorList>
    </citation>
    <scope>NUCLEOTIDE SEQUENCE [LARGE SCALE GENOMIC DNA]</scope>
    <source>
        <strain evidence="5 6">Japan</strain>
    </source>
</reference>
<dbReference type="PROSITE" id="PS50181">
    <property type="entry name" value="FBOX"/>
    <property type="match status" value="1"/>
</dbReference>
<keyword evidence="2" id="KW-0833">Ubl conjugation pathway</keyword>
<evidence type="ECO:0000256" key="2">
    <source>
        <dbReference type="ARBA" id="ARBA00022786"/>
    </source>
</evidence>
<evidence type="ECO:0000313" key="6">
    <source>
        <dbReference type="Proteomes" id="UP001307889"/>
    </source>
</evidence>
<dbReference type="Proteomes" id="UP001307889">
    <property type="component" value="Chromosome 1"/>
</dbReference>
<evidence type="ECO:0000259" key="4">
    <source>
        <dbReference type="PROSITE" id="PS50181"/>
    </source>
</evidence>
<proteinExistence type="predicted"/>
<accession>A0ABN7A9I7</accession>
<dbReference type="PANTHER" id="PTHR46550:SF1">
    <property type="entry name" value="F-BOX PROTEIN 3"/>
    <property type="match status" value="1"/>
</dbReference>
<dbReference type="SMART" id="SM00256">
    <property type="entry name" value="FBOX"/>
    <property type="match status" value="1"/>
</dbReference>
<sequence length="183" mass="20960">MPPEKVRHRVQKRKTRRAADPTVQDVAQVVESPCCYDLRRRTQPPRRSSGLVKAPRSCANSPVGGNSIDIKQDAHIESIPDEILLIIFSYLSERDLCRASRVCKRFGTLANDECLWRRLYCRIFTGCDHLNLGTILNCCRRGPISSSEPGQNRWKNGMRRLYRGINVRVILEPYVVVPKITLE</sequence>
<feature type="region of interest" description="Disordered" evidence="3">
    <location>
        <begin position="1"/>
        <end position="22"/>
    </location>
</feature>
<keyword evidence="6" id="KW-1185">Reference proteome</keyword>
<dbReference type="Pfam" id="PF12937">
    <property type="entry name" value="F-box-like"/>
    <property type="match status" value="1"/>
</dbReference>
<comment type="pathway">
    <text evidence="1">Protein modification; protein ubiquitination.</text>
</comment>
<feature type="compositionally biased region" description="Basic residues" evidence="3">
    <location>
        <begin position="1"/>
        <end position="16"/>
    </location>
</feature>
<dbReference type="PANTHER" id="PTHR46550">
    <property type="entry name" value="F-BOX ONLY PROTEIN 3"/>
    <property type="match status" value="1"/>
</dbReference>
<evidence type="ECO:0000256" key="3">
    <source>
        <dbReference type="SAM" id="MobiDB-lite"/>
    </source>
</evidence>
<organism evidence="5 6">
    <name type="scientific">Nesidiocoris tenuis</name>
    <dbReference type="NCBI Taxonomy" id="355587"/>
    <lineage>
        <taxon>Eukaryota</taxon>
        <taxon>Metazoa</taxon>
        <taxon>Ecdysozoa</taxon>
        <taxon>Arthropoda</taxon>
        <taxon>Hexapoda</taxon>
        <taxon>Insecta</taxon>
        <taxon>Pterygota</taxon>
        <taxon>Neoptera</taxon>
        <taxon>Paraneoptera</taxon>
        <taxon>Hemiptera</taxon>
        <taxon>Heteroptera</taxon>
        <taxon>Panheteroptera</taxon>
        <taxon>Cimicomorpha</taxon>
        <taxon>Miridae</taxon>
        <taxon>Dicyphina</taxon>
        <taxon>Nesidiocoris</taxon>
    </lineage>
</organism>
<evidence type="ECO:0000313" key="5">
    <source>
        <dbReference type="EMBL" id="BES87525.1"/>
    </source>
</evidence>
<dbReference type="EMBL" id="AP028909">
    <property type="protein sequence ID" value="BES87525.1"/>
    <property type="molecule type" value="Genomic_DNA"/>
</dbReference>
<name>A0ABN7A9I7_9HEMI</name>
<feature type="domain" description="F-box" evidence="4">
    <location>
        <begin position="73"/>
        <end position="119"/>
    </location>
</feature>
<gene>
    <name evidence="5" type="ORF">NTJ_00330</name>
</gene>
<protein>
    <submittedName>
        <fullName evidence="5">F-box only protein</fullName>
    </submittedName>
</protein>
<dbReference type="SUPFAM" id="SSF81383">
    <property type="entry name" value="F-box domain"/>
    <property type="match status" value="1"/>
</dbReference>